<organism evidence="16">
    <name type="scientific">Medioppia subpectinata</name>
    <dbReference type="NCBI Taxonomy" id="1979941"/>
    <lineage>
        <taxon>Eukaryota</taxon>
        <taxon>Metazoa</taxon>
        <taxon>Ecdysozoa</taxon>
        <taxon>Arthropoda</taxon>
        <taxon>Chelicerata</taxon>
        <taxon>Arachnida</taxon>
        <taxon>Acari</taxon>
        <taxon>Acariformes</taxon>
        <taxon>Sarcoptiformes</taxon>
        <taxon>Oribatida</taxon>
        <taxon>Brachypylina</taxon>
        <taxon>Oppioidea</taxon>
        <taxon>Oppiidae</taxon>
        <taxon>Medioppia</taxon>
    </lineage>
</organism>
<evidence type="ECO:0000256" key="12">
    <source>
        <dbReference type="ARBA" id="ARBA00023033"/>
    </source>
</evidence>
<feature type="non-terminal residue" evidence="16">
    <location>
        <position position="1"/>
    </location>
</feature>
<protein>
    <recommendedName>
        <fullName evidence="18">Cytochrome P450</fullName>
    </recommendedName>
</protein>
<dbReference type="EMBL" id="CAJPIZ010016018">
    <property type="protein sequence ID" value="CAG2115527.1"/>
    <property type="molecule type" value="Genomic_DNA"/>
</dbReference>
<dbReference type="GO" id="GO:0020037">
    <property type="term" value="F:heme binding"/>
    <property type="evidence" value="ECO:0007669"/>
    <property type="project" value="InterPro"/>
</dbReference>
<keyword evidence="11 14" id="KW-0408">Iron</keyword>
<dbReference type="Gene3D" id="1.10.630.10">
    <property type="entry name" value="Cytochrome P450"/>
    <property type="match status" value="1"/>
</dbReference>
<dbReference type="PRINTS" id="PR00385">
    <property type="entry name" value="P450"/>
</dbReference>
<keyword evidence="12 15" id="KW-0503">Monooxygenase</keyword>
<evidence type="ECO:0000256" key="4">
    <source>
        <dbReference type="ARBA" id="ARBA00004406"/>
    </source>
</evidence>
<dbReference type="PANTHER" id="PTHR24300">
    <property type="entry name" value="CYTOCHROME P450 508A4-RELATED"/>
    <property type="match status" value="1"/>
</dbReference>
<dbReference type="Proteomes" id="UP000759131">
    <property type="component" value="Unassembled WGS sequence"/>
</dbReference>
<dbReference type="PRINTS" id="PR00463">
    <property type="entry name" value="EP450I"/>
</dbReference>
<evidence type="ECO:0000256" key="2">
    <source>
        <dbReference type="ARBA" id="ARBA00003690"/>
    </source>
</evidence>
<dbReference type="GO" id="GO:0005789">
    <property type="term" value="C:endoplasmic reticulum membrane"/>
    <property type="evidence" value="ECO:0007669"/>
    <property type="project" value="UniProtKB-SubCell"/>
</dbReference>
<evidence type="ECO:0000256" key="8">
    <source>
        <dbReference type="ARBA" id="ARBA00022824"/>
    </source>
</evidence>
<keyword evidence="7 14" id="KW-0479">Metal-binding</keyword>
<keyword evidence="8" id="KW-0256">Endoplasmic reticulum</keyword>
<keyword evidence="13" id="KW-0472">Membrane</keyword>
<dbReference type="InterPro" id="IPR050182">
    <property type="entry name" value="Cytochrome_P450_fam2"/>
</dbReference>
<dbReference type="FunFam" id="1.10.630.10:FF:000238">
    <property type="entry name" value="Cytochrome P450 2A6"/>
    <property type="match status" value="1"/>
</dbReference>
<evidence type="ECO:0000256" key="3">
    <source>
        <dbReference type="ARBA" id="ARBA00004174"/>
    </source>
</evidence>
<keyword evidence="6 14" id="KW-0349">Heme</keyword>
<reference evidence="16" key="1">
    <citation type="submission" date="2020-11" db="EMBL/GenBank/DDBJ databases">
        <authorList>
            <person name="Tran Van P."/>
        </authorList>
    </citation>
    <scope>NUCLEOTIDE SEQUENCE</scope>
</reference>
<evidence type="ECO:0000256" key="11">
    <source>
        <dbReference type="ARBA" id="ARBA00023004"/>
    </source>
</evidence>
<dbReference type="Pfam" id="PF00067">
    <property type="entry name" value="p450"/>
    <property type="match status" value="1"/>
</dbReference>
<comment type="similarity">
    <text evidence="5 15">Belongs to the cytochrome P450 family.</text>
</comment>
<dbReference type="GO" id="GO:0005506">
    <property type="term" value="F:iron ion binding"/>
    <property type="evidence" value="ECO:0007669"/>
    <property type="project" value="InterPro"/>
</dbReference>
<comment type="subcellular location">
    <subcellularLocation>
        <location evidence="4">Endoplasmic reticulum membrane</location>
        <topology evidence="4">Peripheral membrane protein</topology>
    </subcellularLocation>
    <subcellularLocation>
        <location evidence="3">Microsome membrane</location>
        <topology evidence="3">Peripheral membrane protein</topology>
    </subcellularLocation>
</comment>
<evidence type="ECO:0008006" key="18">
    <source>
        <dbReference type="Google" id="ProtNLM"/>
    </source>
</evidence>
<evidence type="ECO:0000256" key="15">
    <source>
        <dbReference type="RuleBase" id="RU000461"/>
    </source>
</evidence>
<dbReference type="OrthoDB" id="6507093at2759"/>
<proteinExistence type="inferred from homology"/>
<dbReference type="InterPro" id="IPR001128">
    <property type="entry name" value="Cyt_P450"/>
</dbReference>
<dbReference type="PROSITE" id="PS00086">
    <property type="entry name" value="CYTOCHROME_P450"/>
    <property type="match status" value="1"/>
</dbReference>
<feature type="binding site" description="axial binding residue" evidence="14">
    <location>
        <position position="365"/>
    </location>
    <ligand>
        <name>heme</name>
        <dbReference type="ChEBI" id="CHEBI:30413"/>
    </ligand>
    <ligandPart>
        <name>Fe</name>
        <dbReference type="ChEBI" id="CHEBI:18248"/>
    </ligandPart>
</feature>
<comment type="function">
    <text evidence="2">May be involved in the metabolism of insect hormones and in the breakdown of synthetic insecticides.</text>
</comment>
<dbReference type="PANTHER" id="PTHR24300:SF375">
    <property type="entry name" value="CYTOCHROME P450 FAMILY"/>
    <property type="match status" value="1"/>
</dbReference>
<evidence type="ECO:0000256" key="5">
    <source>
        <dbReference type="ARBA" id="ARBA00010617"/>
    </source>
</evidence>
<evidence type="ECO:0000256" key="9">
    <source>
        <dbReference type="ARBA" id="ARBA00022848"/>
    </source>
</evidence>
<evidence type="ECO:0000313" key="16">
    <source>
        <dbReference type="EMBL" id="CAD7635097.1"/>
    </source>
</evidence>
<evidence type="ECO:0000256" key="1">
    <source>
        <dbReference type="ARBA" id="ARBA00001971"/>
    </source>
</evidence>
<name>A0A7R9L518_9ACAR</name>
<dbReference type="GO" id="GO:0006805">
    <property type="term" value="P:xenobiotic metabolic process"/>
    <property type="evidence" value="ECO:0007669"/>
    <property type="project" value="TreeGrafter"/>
</dbReference>
<keyword evidence="10 15" id="KW-0560">Oxidoreductase</keyword>
<sequence>MNSIVLNDFKSINEAFKKDEFLGRPKSVAFNVIMELQGFGTLSGNEWREQKRFTLYQLRNLGFGKTSMEKHINDEMTELCHRIRGLNGAPVSLRSLLGGSTSSNISALVFGNRFAYNDPNRQLLDDCIERAIRKLGQTGFITFFPSFAKLCAYFGLFGLKQVKRDFLTVNNYIKHQIEEHKRSLDENNIRDYIDAFLIEMNKTDGKSETTFTDEMLAGNVQGFFAAGTETVKTSMEWALLIIAGHQDIQKEVQKEIDIVCGQQMFPSWAHKNSMPFTQAVINEIYRWKTISPLNLLRITTDNTSVDGIDVQKDTIVIANLWAVHNDPLYWESPQQFNPNRFLTKDRKHVIKYDNLIPFSTGKRSCPGEGLAQTEIFLCFTSLLQRFTISSVNDISYEEDMGLILR</sequence>
<evidence type="ECO:0000256" key="10">
    <source>
        <dbReference type="ARBA" id="ARBA00023002"/>
    </source>
</evidence>
<dbReference type="InterPro" id="IPR017972">
    <property type="entry name" value="Cyt_P450_CS"/>
</dbReference>
<dbReference type="GO" id="GO:0006082">
    <property type="term" value="P:organic acid metabolic process"/>
    <property type="evidence" value="ECO:0007669"/>
    <property type="project" value="TreeGrafter"/>
</dbReference>
<dbReference type="GO" id="GO:0016712">
    <property type="term" value="F:oxidoreductase activity, acting on paired donors, with incorporation or reduction of molecular oxygen, reduced flavin or flavoprotein as one donor, and incorporation of one atom of oxygen"/>
    <property type="evidence" value="ECO:0007669"/>
    <property type="project" value="TreeGrafter"/>
</dbReference>
<dbReference type="InterPro" id="IPR002401">
    <property type="entry name" value="Cyt_P450_E_grp-I"/>
</dbReference>
<evidence type="ECO:0000256" key="7">
    <source>
        <dbReference type="ARBA" id="ARBA00022723"/>
    </source>
</evidence>
<dbReference type="AlphaFoldDB" id="A0A7R9L518"/>
<keyword evidence="17" id="KW-1185">Reference proteome</keyword>
<comment type="cofactor">
    <cofactor evidence="1 14">
        <name>heme</name>
        <dbReference type="ChEBI" id="CHEBI:30413"/>
    </cofactor>
</comment>
<evidence type="ECO:0000256" key="13">
    <source>
        <dbReference type="ARBA" id="ARBA00023136"/>
    </source>
</evidence>
<evidence type="ECO:0000256" key="6">
    <source>
        <dbReference type="ARBA" id="ARBA00022617"/>
    </source>
</evidence>
<dbReference type="EMBL" id="OC870593">
    <property type="protein sequence ID" value="CAD7635097.1"/>
    <property type="molecule type" value="Genomic_DNA"/>
</dbReference>
<keyword evidence="9" id="KW-0492">Microsome</keyword>
<evidence type="ECO:0000256" key="14">
    <source>
        <dbReference type="PIRSR" id="PIRSR602401-1"/>
    </source>
</evidence>
<dbReference type="SUPFAM" id="SSF48264">
    <property type="entry name" value="Cytochrome P450"/>
    <property type="match status" value="1"/>
</dbReference>
<dbReference type="InterPro" id="IPR036396">
    <property type="entry name" value="Cyt_P450_sf"/>
</dbReference>
<evidence type="ECO:0000313" key="17">
    <source>
        <dbReference type="Proteomes" id="UP000759131"/>
    </source>
</evidence>
<gene>
    <name evidence="16" type="ORF">OSB1V03_LOCUS15489</name>
</gene>
<accession>A0A7R9L518</accession>